<proteinExistence type="predicted"/>
<protein>
    <recommendedName>
        <fullName evidence="3">Zinc-ribbon domain-containing protein</fullName>
    </recommendedName>
</protein>
<name>A0A062TVK8_9PROT</name>
<comment type="caution">
    <text evidence="1">The sequence shown here is derived from an EMBL/GenBank/DDBJ whole genome shotgun (WGS) entry which is preliminary data.</text>
</comment>
<dbReference type="RefSeq" id="WP_034825013.1">
    <property type="nucleotide sequence ID" value="NZ_AWFA01000009.1"/>
</dbReference>
<reference evidence="1 2" key="1">
    <citation type="submission" date="2013-04" db="EMBL/GenBank/DDBJ databases">
        <title>Hyphomonas sp. T24B3 Genome Sequencing.</title>
        <authorList>
            <person name="Lai Q."/>
            <person name="Shao Z."/>
        </authorList>
    </citation>
    <scope>NUCLEOTIDE SEQUENCE [LARGE SCALE GENOMIC DNA]</scope>
    <source>
        <strain evidence="1 2">T24B3</strain>
    </source>
</reference>
<accession>A0A062TVK8</accession>
<dbReference type="AlphaFoldDB" id="A0A062TVK8"/>
<dbReference type="OrthoDB" id="7614792at2"/>
<evidence type="ECO:0000313" key="1">
    <source>
        <dbReference type="EMBL" id="RAN34680.1"/>
    </source>
</evidence>
<evidence type="ECO:0008006" key="3">
    <source>
        <dbReference type="Google" id="ProtNLM"/>
    </source>
</evidence>
<dbReference type="STRING" id="1280941.HY2_10045"/>
<keyword evidence="2" id="KW-1185">Reference proteome</keyword>
<sequence>MASNPLVLTDPNLLAEFVRESEFKAFFEKRFATPPDFAALLFRNGELIDTFKGAHFSVGGLATALKGVVGGSTHIAIMLADLKPFQVQLPVKAFSRDNVEIAGLATLELQLNPEKPSNILGLMGGVTRKQTDKTTGDMPVTGRKALSRIDVLDRIAPHFSDRVMEAIVGRMDAADIRGETGLQDKIQADMMQEAERVGGDIGVLVNAVSVQWAMNAVEREAFKKAQIERQQEAMDYQLQLLKREVERQSDATEVKLNASVDMAKIQSASEDELAHMVLQSEISFIDAREAATRRQEMEALAHEIEVLRTERAAKMENDIAEASHVTDLTNEAGRLRASERSIEMLDAQHVAQMKKLGIMTDIELRERSERMEMELARIAQEQSAKNLRSIMEIEADAADRDIDRDIRRDKSTTDNELAKMRADMESRTAQLTAGSQMTPEQILAINAGLSADVAEVLKEQARAKTNNSEDSMQMMKELIKGATEEREASRQHELDILKAGMSGATGVAHGAGGKPGNSSAMEGAEPPPDKVECPECGRVLAAKAKFCTGCGHKMRT</sequence>
<evidence type="ECO:0000313" key="2">
    <source>
        <dbReference type="Proteomes" id="UP000249123"/>
    </source>
</evidence>
<organism evidence="1 2">
    <name type="scientific">Hyphomonas pacifica</name>
    <dbReference type="NCBI Taxonomy" id="1280941"/>
    <lineage>
        <taxon>Bacteria</taxon>
        <taxon>Pseudomonadati</taxon>
        <taxon>Pseudomonadota</taxon>
        <taxon>Alphaproteobacteria</taxon>
        <taxon>Hyphomonadales</taxon>
        <taxon>Hyphomonadaceae</taxon>
        <taxon>Hyphomonas</taxon>
    </lineage>
</organism>
<dbReference type="EMBL" id="AWFB01000009">
    <property type="protein sequence ID" value="RAN34680.1"/>
    <property type="molecule type" value="Genomic_DNA"/>
</dbReference>
<dbReference type="Proteomes" id="UP000249123">
    <property type="component" value="Unassembled WGS sequence"/>
</dbReference>
<gene>
    <name evidence="1" type="ORF">HY3_10245</name>
</gene>